<comment type="function">
    <text evidence="10">Involved in protein export. Participates in an early event of protein translocation.</text>
</comment>
<keyword evidence="9 10" id="KW-0472">Membrane</keyword>
<dbReference type="GO" id="GO:0005886">
    <property type="term" value="C:plasma membrane"/>
    <property type="evidence" value="ECO:0007669"/>
    <property type="project" value="UniProtKB-SubCell"/>
</dbReference>
<evidence type="ECO:0000313" key="12">
    <source>
        <dbReference type="Proteomes" id="UP000269669"/>
    </source>
</evidence>
<keyword evidence="3 10" id="KW-0813">Transport</keyword>
<name>A0A3R9NVJ8_9BACT</name>
<dbReference type="PANTHER" id="PTHR34182">
    <property type="entry name" value="PROTEIN-EXPORT MEMBRANE PROTEIN SECG"/>
    <property type="match status" value="1"/>
</dbReference>
<dbReference type="GO" id="GO:0043952">
    <property type="term" value="P:protein transport by the Sec complex"/>
    <property type="evidence" value="ECO:0007669"/>
    <property type="project" value="TreeGrafter"/>
</dbReference>
<dbReference type="Pfam" id="PF03840">
    <property type="entry name" value="SecG"/>
    <property type="match status" value="1"/>
</dbReference>
<keyword evidence="6 10" id="KW-0653">Protein transport</keyword>
<evidence type="ECO:0000256" key="3">
    <source>
        <dbReference type="ARBA" id="ARBA00022448"/>
    </source>
</evidence>
<feature type="transmembrane region" description="Helical" evidence="10">
    <location>
        <begin position="95"/>
        <end position="114"/>
    </location>
</feature>
<dbReference type="PANTHER" id="PTHR34182:SF1">
    <property type="entry name" value="PROTEIN-EXPORT MEMBRANE PROTEIN SECG"/>
    <property type="match status" value="1"/>
</dbReference>
<keyword evidence="7 10" id="KW-1133">Transmembrane helix</keyword>
<dbReference type="NCBIfam" id="TIGR00810">
    <property type="entry name" value="secG"/>
    <property type="match status" value="1"/>
</dbReference>
<proteinExistence type="inferred from homology"/>
<dbReference type="AlphaFoldDB" id="A0A3R9NVJ8"/>
<keyword evidence="8 10" id="KW-0811">Translocation</keyword>
<dbReference type="GO" id="GO:0009306">
    <property type="term" value="P:protein secretion"/>
    <property type="evidence" value="ECO:0007669"/>
    <property type="project" value="UniProtKB-UniRule"/>
</dbReference>
<evidence type="ECO:0000313" key="11">
    <source>
        <dbReference type="EMBL" id="RSL14708.1"/>
    </source>
</evidence>
<reference evidence="11 12" key="1">
    <citation type="submission" date="2018-12" db="EMBL/GenBank/DDBJ databases">
        <title>Sequencing of bacterial isolates from soil warming experiment in Harvard Forest, Massachusetts, USA.</title>
        <authorList>
            <person name="Deangelis K."/>
        </authorList>
    </citation>
    <scope>NUCLEOTIDE SEQUENCE [LARGE SCALE GENOMIC DNA]</scope>
    <source>
        <strain evidence="11 12">EB153</strain>
    </source>
</reference>
<comment type="subcellular location">
    <subcellularLocation>
        <location evidence="1 10">Cell membrane</location>
        <topology evidence="1 10">Multi-pass membrane protein</topology>
    </subcellularLocation>
</comment>
<keyword evidence="4 10" id="KW-1003">Cell membrane</keyword>
<sequence length="136" mass="14349">MFLLEVLAPQGIGFKSPPPHQSKHSSGRHPLRVRGRKLLPMVILLVILHVIVSLFLVGVVLLQQGKSADLAAAFGGQGSQTAFGPRGAANLLTKLTTWSAILFMVTSIGLTILLSRASGDHSVLAGHPTSQSSPKK</sequence>
<dbReference type="GO" id="GO:0065002">
    <property type="term" value="P:intracellular protein transmembrane transport"/>
    <property type="evidence" value="ECO:0007669"/>
    <property type="project" value="TreeGrafter"/>
</dbReference>
<keyword evidence="12" id="KW-1185">Reference proteome</keyword>
<comment type="caution">
    <text evidence="11">The sequence shown here is derived from an EMBL/GenBank/DDBJ whole genome shotgun (WGS) entry which is preliminary data.</text>
</comment>
<evidence type="ECO:0000256" key="10">
    <source>
        <dbReference type="RuleBase" id="RU365087"/>
    </source>
</evidence>
<feature type="transmembrane region" description="Helical" evidence="10">
    <location>
        <begin position="38"/>
        <end position="62"/>
    </location>
</feature>
<dbReference type="GO" id="GO:0015450">
    <property type="term" value="F:protein-transporting ATPase activity"/>
    <property type="evidence" value="ECO:0007669"/>
    <property type="project" value="UniProtKB-UniRule"/>
</dbReference>
<evidence type="ECO:0000256" key="6">
    <source>
        <dbReference type="ARBA" id="ARBA00022927"/>
    </source>
</evidence>
<protein>
    <recommendedName>
        <fullName evidence="10">Protein-export membrane protein SecG</fullName>
    </recommendedName>
</protein>
<accession>A0A3R9NVJ8</accession>
<organism evidence="11 12">
    <name type="scientific">Edaphobacter aggregans</name>
    <dbReference type="NCBI Taxonomy" id="570835"/>
    <lineage>
        <taxon>Bacteria</taxon>
        <taxon>Pseudomonadati</taxon>
        <taxon>Acidobacteriota</taxon>
        <taxon>Terriglobia</taxon>
        <taxon>Terriglobales</taxon>
        <taxon>Acidobacteriaceae</taxon>
        <taxon>Edaphobacter</taxon>
    </lineage>
</organism>
<evidence type="ECO:0000256" key="5">
    <source>
        <dbReference type="ARBA" id="ARBA00022692"/>
    </source>
</evidence>
<dbReference type="EMBL" id="RSDW01000001">
    <property type="protein sequence ID" value="RSL14708.1"/>
    <property type="molecule type" value="Genomic_DNA"/>
</dbReference>
<dbReference type="Proteomes" id="UP000269669">
    <property type="component" value="Unassembled WGS sequence"/>
</dbReference>
<dbReference type="InterPro" id="IPR004692">
    <property type="entry name" value="SecG"/>
</dbReference>
<evidence type="ECO:0000256" key="2">
    <source>
        <dbReference type="ARBA" id="ARBA00008445"/>
    </source>
</evidence>
<keyword evidence="5 10" id="KW-0812">Transmembrane</keyword>
<dbReference type="PRINTS" id="PR01651">
    <property type="entry name" value="SECGEXPORT"/>
</dbReference>
<evidence type="ECO:0000256" key="1">
    <source>
        <dbReference type="ARBA" id="ARBA00004651"/>
    </source>
</evidence>
<evidence type="ECO:0000256" key="7">
    <source>
        <dbReference type="ARBA" id="ARBA00022989"/>
    </source>
</evidence>
<gene>
    <name evidence="11" type="ORF">EDE15_0173</name>
</gene>
<evidence type="ECO:0000256" key="9">
    <source>
        <dbReference type="ARBA" id="ARBA00023136"/>
    </source>
</evidence>
<evidence type="ECO:0000256" key="8">
    <source>
        <dbReference type="ARBA" id="ARBA00023010"/>
    </source>
</evidence>
<evidence type="ECO:0000256" key="4">
    <source>
        <dbReference type="ARBA" id="ARBA00022475"/>
    </source>
</evidence>
<comment type="similarity">
    <text evidence="2 10">Belongs to the SecG family.</text>
</comment>